<protein>
    <submittedName>
        <fullName evidence="2">Uncharacterized protein</fullName>
    </submittedName>
</protein>
<dbReference type="AlphaFoldDB" id="A0AAI9VCM6"/>
<accession>A0AAI9VCM6</accession>
<keyword evidence="3" id="KW-1185">Reference proteome</keyword>
<proteinExistence type="predicted"/>
<evidence type="ECO:0000313" key="3">
    <source>
        <dbReference type="Proteomes" id="UP001239213"/>
    </source>
</evidence>
<feature type="compositionally biased region" description="Basic and acidic residues" evidence="1">
    <location>
        <begin position="296"/>
        <end position="305"/>
    </location>
</feature>
<name>A0AAI9VCM6_9PEZI</name>
<evidence type="ECO:0000313" key="2">
    <source>
        <dbReference type="EMBL" id="KAK1479861.1"/>
    </source>
</evidence>
<dbReference type="EMBL" id="MPDP01000112">
    <property type="protein sequence ID" value="KAK1479861.1"/>
    <property type="molecule type" value="Genomic_DNA"/>
</dbReference>
<comment type="caution">
    <text evidence="2">The sequence shown here is derived from an EMBL/GenBank/DDBJ whole genome shotgun (WGS) entry which is preliminary data.</text>
</comment>
<organism evidence="2 3">
    <name type="scientific">Colletotrichum cuscutae</name>
    <dbReference type="NCBI Taxonomy" id="1209917"/>
    <lineage>
        <taxon>Eukaryota</taxon>
        <taxon>Fungi</taxon>
        <taxon>Dikarya</taxon>
        <taxon>Ascomycota</taxon>
        <taxon>Pezizomycotina</taxon>
        <taxon>Sordariomycetes</taxon>
        <taxon>Hypocreomycetidae</taxon>
        <taxon>Glomerellales</taxon>
        <taxon>Glomerellaceae</taxon>
        <taxon>Colletotrichum</taxon>
        <taxon>Colletotrichum acutatum species complex</taxon>
    </lineage>
</organism>
<gene>
    <name evidence="2" type="ORF">CCUS01_00415</name>
</gene>
<feature type="region of interest" description="Disordered" evidence="1">
    <location>
        <begin position="283"/>
        <end position="305"/>
    </location>
</feature>
<reference evidence="2" key="1">
    <citation type="submission" date="2016-11" db="EMBL/GenBank/DDBJ databases">
        <title>The genome sequence of Colletotrichum cuscutae.</title>
        <authorList>
            <person name="Baroncelli R."/>
        </authorList>
    </citation>
    <scope>NUCLEOTIDE SEQUENCE</scope>
    <source>
        <strain evidence="2">IMI 304802</strain>
    </source>
</reference>
<dbReference type="Proteomes" id="UP001239213">
    <property type="component" value="Unassembled WGS sequence"/>
</dbReference>
<evidence type="ECO:0000256" key="1">
    <source>
        <dbReference type="SAM" id="MobiDB-lite"/>
    </source>
</evidence>
<feature type="region of interest" description="Disordered" evidence="1">
    <location>
        <begin position="32"/>
        <end position="106"/>
    </location>
</feature>
<feature type="compositionally biased region" description="Basic and acidic residues" evidence="1">
    <location>
        <begin position="44"/>
        <end position="74"/>
    </location>
</feature>
<sequence length="1089" mass="121970">MVTRKGGACHKTASLHSLKLFWGEDDLVTDCDDDSLGSSSLRGEAGERKEEKEGEKDELNQRRRLEANSERQDRVQVQPGKPGARQDKEQQAFGSGANAGLIKTETHATRRGSATLGESYSEVFSLDGGGCDHNTTHANTHLMALLLTLPSSSSARQVEALIRARWTSAETILRAIHATQSAKVAVSEVSVLGLARDMELEVVAEMPQPSRLLLLMRWEGYWLLHGGYRGQVKYQKIQGRGYPYNKKERLDSPKARFPVLCSAGTAVNSVRVRPRYPGTIRITEGSSGCNSADGDDGVRREREKEPRDYWIGEERLAPDADADADGSGTGTVMTLALVLALQNCNWQTMPMTLVDGLLDCTGSDWASRLSHGSDGSAPEQPKMACRDYRSTKVTWGGTRVLKLRKVSEYRQRIRKVARMRNVIYVSGGLWQQDDGIRSMRTCQRRKADRRRMQRGEGRYVDRPTIMLDYLPDYLPQVLTHYIKKDTNYLWKMNGELHLTNKQEGAEKFPKNQNETPIRATAVKITIAKGTYLPAYFPKFPLRTSNAHIWYVLQPPRYTSRRCIGAGHRPSIYRYIADFTSPAISSGSMCRQTQQPNPSFNLSEPSRQAQVVRSASLATRVAGGILVPSAPVRRLTCHHCRWPLFALANGIPRMRYRITTATLAVDSFLDATSILRQATVPCASTLVQRAVILIKGQASYLARNNLVFTFSQEDRPQASRGFRTARNDLLGGILRFRTQKMPVLSPLEQQTEQRLCPFHNNISLHAEPHLLSSDSGCGTECLAPCNPTSSRAWERRHWLLAYITGKVYIWDKLPARRQTRLNVVRPRSSYPHTEHGISTVIISCPTILAIRLLTYLPHGESHPEPTSYHRVITAYFAEFQQARTQPFEARPLMDRWSNRWILNPTSTQNLWLNRPRSETPVTQSFAQHPIEGILIYGGVLCLFTPPPNTFYGDMLPSLTCLLGCPPTVLVDATPDPSMHSDLDLQWGGTPTILGLPQSRLFPKITSQTVNRTVLMLFPVRFSTVHSIYHPRLALPKNRPIPQSHSSSTNIGNCLGSKQPEEENKMSKCIGTAALQYLSSVRTSPRHTAGQ</sequence>